<accession>A0A7X0U3X5</accession>
<dbReference type="Pfam" id="PF02082">
    <property type="entry name" value="Rrf2"/>
    <property type="match status" value="1"/>
</dbReference>
<dbReference type="InterPro" id="IPR000944">
    <property type="entry name" value="Tscrpt_reg_Rrf2"/>
</dbReference>
<dbReference type="AlphaFoldDB" id="A0A7X0U3X5"/>
<dbReference type="InterPro" id="IPR036388">
    <property type="entry name" value="WH-like_DNA-bd_sf"/>
</dbReference>
<keyword evidence="3" id="KW-1185">Reference proteome</keyword>
<dbReference type="GO" id="GO:0005829">
    <property type="term" value="C:cytosol"/>
    <property type="evidence" value="ECO:0007669"/>
    <property type="project" value="TreeGrafter"/>
</dbReference>
<dbReference type="InterPro" id="IPR036390">
    <property type="entry name" value="WH_DNA-bd_sf"/>
</dbReference>
<reference evidence="2 3" key="1">
    <citation type="submission" date="2020-08" db="EMBL/GenBank/DDBJ databases">
        <title>Sequencing the genomes of 1000 actinobacteria strains.</title>
        <authorList>
            <person name="Klenk H.-P."/>
        </authorList>
    </citation>
    <scope>NUCLEOTIDE SEQUENCE [LARGE SCALE GENOMIC DNA]</scope>
    <source>
        <strain evidence="2 3">DSM 43768</strain>
    </source>
</reference>
<feature type="compositionally biased region" description="Gly residues" evidence="1">
    <location>
        <begin position="126"/>
        <end position="140"/>
    </location>
</feature>
<dbReference type="Proteomes" id="UP000565579">
    <property type="component" value="Unassembled WGS sequence"/>
</dbReference>
<organism evidence="2 3">
    <name type="scientific">Nonomuraea rubra</name>
    <dbReference type="NCBI Taxonomy" id="46180"/>
    <lineage>
        <taxon>Bacteria</taxon>
        <taxon>Bacillati</taxon>
        <taxon>Actinomycetota</taxon>
        <taxon>Actinomycetes</taxon>
        <taxon>Streptosporangiales</taxon>
        <taxon>Streptosporangiaceae</taxon>
        <taxon>Nonomuraea</taxon>
    </lineage>
</organism>
<proteinExistence type="predicted"/>
<sequence length="150" mass="15415">MTRTSFMSCSFESMHAGTRWLHEPVLDTVVGGPVGGATLAEAHGLPGPYLVKQLQQPTRAGPLASVPGPRGGFRLARPISEITLLDVVEAIEGDALLFHCSEIRCGGRIGELAPPRGAVPGQVGDAPGGRGPARGAGGPDARGRQGGHRP</sequence>
<dbReference type="GO" id="GO:0003700">
    <property type="term" value="F:DNA-binding transcription factor activity"/>
    <property type="evidence" value="ECO:0007669"/>
    <property type="project" value="TreeGrafter"/>
</dbReference>
<gene>
    <name evidence="2" type="ORF">HD593_009031</name>
</gene>
<protein>
    <recommendedName>
        <fullName evidence="4">Rrf2 family transcriptional regulator</fullName>
    </recommendedName>
</protein>
<dbReference type="PANTHER" id="PTHR33221">
    <property type="entry name" value="WINGED HELIX-TURN-HELIX TRANSCRIPTIONAL REGULATOR, RRF2 FAMILY"/>
    <property type="match status" value="1"/>
</dbReference>
<evidence type="ECO:0000313" key="3">
    <source>
        <dbReference type="Proteomes" id="UP000565579"/>
    </source>
</evidence>
<comment type="caution">
    <text evidence="2">The sequence shown here is derived from an EMBL/GenBank/DDBJ whole genome shotgun (WGS) entry which is preliminary data.</text>
</comment>
<dbReference type="PANTHER" id="PTHR33221:SF13">
    <property type="entry name" value="TRANSCRIPTIONAL REGULATOR-RELATED"/>
    <property type="match status" value="1"/>
</dbReference>
<name>A0A7X0U3X5_9ACTN</name>
<dbReference type="SUPFAM" id="SSF46785">
    <property type="entry name" value="Winged helix' DNA-binding domain"/>
    <property type="match status" value="1"/>
</dbReference>
<evidence type="ECO:0000313" key="2">
    <source>
        <dbReference type="EMBL" id="MBB6554236.1"/>
    </source>
</evidence>
<dbReference type="EMBL" id="JACHMI010000001">
    <property type="protein sequence ID" value="MBB6554236.1"/>
    <property type="molecule type" value="Genomic_DNA"/>
</dbReference>
<dbReference type="PROSITE" id="PS51197">
    <property type="entry name" value="HTH_RRF2_2"/>
    <property type="match status" value="1"/>
</dbReference>
<dbReference type="Gene3D" id="1.10.10.10">
    <property type="entry name" value="Winged helix-like DNA-binding domain superfamily/Winged helix DNA-binding domain"/>
    <property type="match status" value="1"/>
</dbReference>
<dbReference type="RefSeq" id="WP_185108955.1">
    <property type="nucleotide sequence ID" value="NZ_JACHMI010000001.1"/>
</dbReference>
<feature type="region of interest" description="Disordered" evidence="1">
    <location>
        <begin position="114"/>
        <end position="150"/>
    </location>
</feature>
<evidence type="ECO:0000256" key="1">
    <source>
        <dbReference type="SAM" id="MobiDB-lite"/>
    </source>
</evidence>
<evidence type="ECO:0008006" key="4">
    <source>
        <dbReference type="Google" id="ProtNLM"/>
    </source>
</evidence>